<reference evidence="1" key="1">
    <citation type="submission" date="2011-04" db="EMBL/GenBank/DDBJ databases">
        <title>Evolution of plant cell wall degrading machinery underlies the functional diversity of forest fungi.</title>
        <authorList>
            <consortium name="US DOE Joint Genome Institute (JGI-PGF)"/>
            <person name="Eastwood D.C."/>
            <person name="Floudas D."/>
            <person name="Binder M."/>
            <person name="Majcherczyk A."/>
            <person name="Schneider P."/>
            <person name="Aerts A."/>
            <person name="Asiegbu F.O."/>
            <person name="Baker S.E."/>
            <person name="Barry K."/>
            <person name="Bendiksby M."/>
            <person name="Blumentritt M."/>
            <person name="Coutinho P.M."/>
            <person name="Cullen D."/>
            <person name="Cullen D."/>
            <person name="Gathman A."/>
            <person name="Goodell B."/>
            <person name="Henrissat B."/>
            <person name="Ihrmark K."/>
            <person name="Kauserud H."/>
            <person name="Kohler A."/>
            <person name="LaButti K."/>
            <person name="Lapidus A."/>
            <person name="Lavin J.L."/>
            <person name="Lee Y.-H."/>
            <person name="Lindquist E."/>
            <person name="Lilly W."/>
            <person name="Lucas S."/>
            <person name="Morin E."/>
            <person name="Murat C."/>
            <person name="Oguiza J.A."/>
            <person name="Park J."/>
            <person name="Pisabarro A.G."/>
            <person name="Riley R."/>
            <person name="Rosling A."/>
            <person name="Salamov A."/>
            <person name="Schmidt O."/>
            <person name="Schmutz J."/>
            <person name="Skrede I."/>
            <person name="Stenlid J."/>
            <person name="Wiebenga A."/>
            <person name="Xie X."/>
            <person name="Kues U."/>
            <person name="Hibbett D.S."/>
            <person name="Hoffmeister D."/>
            <person name="Hogberg N."/>
            <person name="Martin F."/>
            <person name="Grigoriev I.V."/>
            <person name="Watkinson S.C."/>
        </authorList>
    </citation>
    <scope>NUCLEOTIDE SEQUENCE</scope>
    <source>
        <strain evidence="1">S7.9</strain>
    </source>
</reference>
<dbReference type="OrthoDB" id="2690409at2759"/>
<dbReference type="AlphaFoldDB" id="F8NWG9"/>
<dbReference type="Gene3D" id="1.20.120.1630">
    <property type="match status" value="1"/>
</dbReference>
<gene>
    <name evidence="1" type="ORF">SERLADRAFT_467548</name>
</gene>
<dbReference type="HOGENOM" id="CLU_1826483_0_0_1"/>
<organism>
    <name type="scientific">Serpula lacrymans var. lacrymans (strain S7.9)</name>
    <name type="common">Dry rot fungus</name>
    <dbReference type="NCBI Taxonomy" id="578457"/>
    <lineage>
        <taxon>Eukaryota</taxon>
        <taxon>Fungi</taxon>
        <taxon>Dikarya</taxon>
        <taxon>Basidiomycota</taxon>
        <taxon>Agaricomycotina</taxon>
        <taxon>Agaricomycetes</taxon>
        <taxon>Agaricomycetidae</taxon>
        <taxon>Boletales</taxon>
        <taxon>Coniophorineae</taxon>
        <taxon>Serpulaceae</taxon>
        <taxon>Serpula</taxon>
    </lineage>
</organism>
<dbReference type="EMBL" id="GL945434">
    <property type="protein sequence ID" value="EGO24373.1"/>
    <property type="molecule type" value="Genomic_DNA"/>
</dbReference>
<proteinExistence type="predicted"/>
<protein>
    <submittedName>
        <fullName evidence="1">Uncharacterized protein</fullName>
    </submittedName>
</protein>
<dbReference type="GeneID" id="18819251"/>
<name>F8NWG9_SERL9</name>
<dbReference type="KEGG" id="sla:SERLADRAFT_467548"/>
<evidence type="ECO:0000313" key="1">
    <source>
        <dbReference type="EMBL" id="EGO24373.1"/>
    </source>
</evidence>
<sequence>MSLIKVPYLLSSAVGLHVACTAPGAPSSDEVIQLTPREIFLRGTAILTSAIKGCFWLGALGEVGTIILPQIPPSKLPPSAFTLLKALGGPDTRPITVAFLVGNTLVSFGGFLRWQCYRTLGRFFTFQLSVRKDHRLVTTGL</sequence>
<accession>F8NWG9</accession>
<dbReference type="RefSeq" id="XP_007318392.1">
    <property type="nucleotide sequence ID" value="XM_007318330.1"/>
</dbReference>
<dbReference type="Proteomes" id="UP000008064">
    <property type="component" value="Unassembled WGS sequence"/>
</dbReference>